<comment type="caution">
    <text evidence="1">The sequence shown here is derived from an EMBL/GenBank/DDBJ whole genome shotgun (WGS) entry which is preliminary data.</text>
</comment>
<dbReference type="InterPro" id="IPR024768">
    <property type="entry name" value="Marf1"/>
</dbReference>
<keyword evidence="2" id="KW-1185">Reference proteome</keyword>
<evidence type="ECO:0000313" key="2">
    <source>
        <dbReference type="Proteomes" id="UP000824890"/>
    </source>
</evidence>
<dbReference type="EMBL" id="JAGKQM010000017">
    <property type="protein sequence ID" value="KAH0870909.1"/>
    <property type="molecule type" value="Genomic_DNA"/>
</dbReference>
<dbReference type="Proteomes" id="UP000824890">
    <property type="component" value="Unassembled WGS sequence"/>
</dbReference>
<gene>
    <name evidence="1" type="ORF">HID58_077931</name>
</gene>
<organism evidence="1 2">
    <name type="scientific">Brassica napus</name>
    <name type="common">Rape</name>
    <dbReference type="NCBI Taxonomy" id="3708"/>
    <lineage>
        <taxon>Eukaryota</taxon>
        <taxon>Viridiplantae</taxon>
        <taxon>Streptophyta</taxon>
        <taxon>Embryophyta</taxon>
        <taxon>Tracheophyta</taxon>
        <taxon>Spermatophyta</taxon>
        <taxon>Magnoliopsida</taxon>
        <taxon>eudicotyledons</taxon>
        <taxon>Gunneridae</taxon>
        <taxon>Pentapetalae</taxon>
        <taxon>rosids</taxon>
        <taxon>malvids</taxon>
        <taxon>Brassicales</taxon>
        <taxon>Brassicaceae</taxon>
        <taxon>Brassiceae</taxon>
        <taxon>Brassica</taxon>
    </lineage>
</organism>
<dbReference type="PANTHER" id="PTHR14379">
    <property type="entry name" value="LIMKAIN B LKAP"/>
    <property type="match status" value="1"/>
</dbReference>
<proteinExistence type="predicted"/>
<protein>
    <recommendedName>
        <fullName evidence="3">NYN domain-containing protein</fullName>
    </recommendedName>
</protein>
<reference evidence="1 2" key="1">
    <citation type="submission" date="2021-05" db="EMBL/GenBank/DDBJ databases">
        <title>Genome Assembly of Synthetic Allotetraploid Brassica napus Reveals Homoeologous Exchanges between Subgenomes.</title>
        <authorList>
            <person name="Davis J.T."/>
        </authorList>
    </citation>
    <scope>NUCLEOTIDE SEQUENCE [LARGE SCALE GENOMIC DNA]</scope>
    <source>
        <strain evidence="2">cv. Da-Ae</strain>
        <tissue evidence="1">Seedling</tissue>
    </source>
</reference>
<dbReference type="PANTHER" id="PTHR14379:SF84">
    <property type="entry name" value="NYN DOMAIN-CONTAINING PROTEIN"/>
    <property type="match status" value="1"/>
</dbReference>
<evidence type="ECO:0008006" key="3">
    <source>
        <dbReference type="Google" id="ProtNLM"/>
    </source>
</evidence>
<dbReference type="CDD" id="cd10910">
    <property type="entry name" value="PIN_limkain_b1_N_like"/>
    <property type="match status" value="1"/>
</dbReference>
<name>A0ABQ7YRS6_BRANA</name>
<sequence length="71" mass="7637">MNDCPIPEGYDDACRVRPSIESAFKELGYTGPISITAFADQKQIPDHHLLALSSTGVVLLIPSFPGTYTVA</sequence>
<accession>A0ABQ7YRS6</accession>
<evidence type="ECO:0000313" key="1">
    <source>
        <dbReference type="EMBL" id="KAH0870909.1"/>
    </source>
</evidence>